<dbReference type="OrthoDB" id="42083at2759"/>
<gene>
    <name evidence="4" type="ORF">FisN_3Lh236</name>
</gene>
<dbReference type="AlphaFoldDB" id="A0A1Z5JPN1"/>
<dbReference type="EMBL" id="BDSP01000096">
    <property type="protein sequence ID" value="GAX15792.1"/>
    <property type="molecule type" value="Genomic_DNA"/>
</dbReference>
<evidence type="ECO:0000313" key="4">
    <source>
        <dbReference type="EMBL" id="GAX15792.1"/>
    </source>
</evidence>
<evidence type="ECO:0000256" key="2">
    <source>
        <dbReference type="RuleBase" id="RU003682"/>
    </source>
</evidence>
<dbReference type="Proteomes" id="UP000198406">
    <property type="component" value="Unassembled WGS sequence"/>
</dbReference>
<dbReference type="InterPro" id="IPR005123">
    <property type="entry name" value="Oxoglu/Fe-dep_dioxygenase_dom"/>
</dbReference>
<dbReference type="PROSITE" id="PS51471">
    <property type="entry name" value="FE2OG_OXY"/>
    <property type="match status" value="1"/>
</dbReference>
<organism evidence="4 5">
    <name type="scientific">Fistulifera solaris</name>
    <name type="common">Oleaginous diatom</name>
    <dbReference type="NCBI Taxonomy" id="1519565"/>
    <lineage>
        <taxon>Eukaryota</taxon>
        <taxon>Sar</taxon>
        <taxon>Stramenopiles</taxon>
        <taxon>Ochrophyta</taxon>
        <taxon>Bacillariophyta</taxon>
        <taxon>Bacillariophyceae</taxon>
        <taxon>Bacillariophycidae</taxon>
        <taxon>Naviculales</taxon>
        <taxon>Naviculaceae</taxon>
        <taxon>Fistulifera</taxon>
    </lineage>
</organism>
<reference evidence="4 5" key="1">
    <citation type="journal article" date="2015" name="Plant Cell">
        <title>Oil accumulation by the oleaginous diatom Fistulifera solaris as revealed by the genome and transcriptome.</title>
        <authorList>
            <person name="Tanaka T."/>
            <person name="Maeda Y."/>
            <person name="Veluchamy A."/>
            <person name="Tanaka M."/>
            <person name="Abida H."/>
            <person name="Marechal E."/>
            <person name="Bowler C."/>
            <person name="Muto M."/>
            <person name="Sunaga Y."/>
            <person name="Tanaka M."/>
            <person name="Yoshino T."/>
            <person name="Taniguchi T."/>
            <person name="Fukuda Y."/>
            <person name="Nemoto M."/>
            <person name="Matsumoto M."/>
            <person name="Wong P.S."/>
            <person name="Aburatani S."/>
            <person name="Fujibuchi W."/>
        </authorList>
    </citation>
    <scope>NUCLEOTIDE SEQUENCE [LARGE SCALE GENOMIC DNA]</scope>
    <source>
        <strain evidence="4 5">JPCC DA0580</strain>
    </source>
</reference>
<name>A0A1Z5JPN1_FISSO</name>
<proteinExistence type="inferred from homology"/>
<dbReference type="PROSITE" id="PS00136">
    <property type="entry name" value="SUBTILASE_ASP"/>
    <property type="match status" value="1"/>
</dbReference>
<dbReference type="GO" id="GO:0046872">
    <property type="term" value="F:metal ion binding"/>
    <property type="evidence" value="ECO:0007669"/>
    <property type="project" value="UniProtKB-KW"/>
</dbReference>
<sequence>MIIDNKLLQCGICRVAVVDDGIDWLDWASKLSKPTLDSLTFEGDSHYAFYRNIMDEPSFPFPIILNHVAAAVQKYFDVNSMEEMRLDDAFCVHYNTSQKDSSGAKHTDPSDITINMCLEVSDNIEGSQVKFYGTKNLHDVLPLKDDDSASAFLVEQQPGYATIHWGDHPHETLPIEHGRRTNVIMTLMFKDKSRSQAANRTCYY</sequence>
<keyword evidence="2" id="KW-0479">Metal-binding</keyword>
<feature type="domain" description="Fe2OG dioxygenase" evidence="3">
    <location>
        <begin position="85"/>
        <end position="189"/>
    </location>
</feature>
<comment type="caution">
    <text evidence="4">The sequence shown here is derived from an EMBL/GenBank/DDBJ whole genome shotgun (WGS) entry which is preliminary data.</text>
</comment>
<accession>A0A1Z5JPN1</accession>
<dbReference type="GO" id="GO:0016787">
    <property type="term" value="F:hydrolase activity"/>
    <property type="evidence" value="ECO:0007669"/>
    <property type="project" value="UniProtKB-KW"/>
</dbReference>
<evidence type="ECO:0000313" key="5">
    <source>
        <dbReference type="Proteomes" id="UP000198406"/>
    </source>
</evidence>
<keyword evidence="2" id="KW-0560">Oxidoreductase</keyword>
<dbReference type="InterPro" id="IPR023827">
    <property type="entry name" value="Peptidase_S8_Asp-AS"/>
</dbReference>
<keyword evidence="5" id="KW-1185">Reference proteome</keyword>
<dbReference type="GO" id="GO:0016491">
    <property type="term" value="F:oxidoreductase activity"/>
    <property type="evidence" value="ECO:0007669"/>
    <property type="project" value="UniProtKB-KW"/>
</dbReference>
<comment type="similarity">
    <text evidence="2">Belongs to the iron/ascorbate-dependent oxidoreductase family.</text>
</comment>
<evidence type="ECO:0000256" key="1">
    <source>
        <dbReference type="ARBA" id="ARBA00022801"/>
    </source>
</evidence>
<protein>
    <recommendedName>
        <fullName evidence="3">Fe2OG dioxygenase domain-containing protein</fullName>
    </recommendedName>
</protein>
<keyword evidence="2" id="KW-0408">Iron</keyword>
<keyword evidence="1" id="KW-0378">Hydrolase</keyword>
<evidence type="ECO:0000259" key="3">
    <source>
        <dbReference type="PROSITE" id="PS51471"/>
    </source>
</evidence>
<dbReference type="InParanoid" id="A0A1Z5JPN1"/>